<organism evidence="1">
    <name type="scientific">Gongylonema pulchrum</name>
    <dbReference type="NCBI Taxonomy" id="637853"/>
    <lineage>
        <taxon>Eukaryota</taxon>
        <taxon>Metazoa</taxon>
        <taxon>Ecdysozoa</taxon>
        <taxon>Nematoda</taxon>
        <taxon>Chromadorea</taxon>
        <taxon>Rhabditida</taxon>
        <taxon>Spirurina</taxon>
        <taxon>Spiruromorpha</taxon>
        <taxon>Spiruroidea</taxon>
        <taxon>Gongylonematidae</taxon>
        <taxon>Gongylonema</taxon>
    </lineage>
</organism>
<accession>A0A183E8U2</accession>
<proteinExistence type="predicted"/>
<evidence type="ECO:0000313" key="1">
    <source>
        <dbReference type="WBParaSite" id="GPUH_0001740501-mRNA-1"/>
    </source>
</evidence>
<dbReference type="AlphaFoldDB" id="A0A183E8U2"/>
<protein>
    <submittedName>
        <fullName evidence="1">Secreted protein</fullName>
    </submittedName>
</protein>
<reference evidence="1" key="1">
    <citation type="submission" date="2016-06" db="UniProtKB">
        <authorList>
            <consortium name="WormBaseParasite"/>
        </authorList>
    </citation>
    <scope>IDENTIFICATION</scope>
</reference>
<name>A0A183E8U2_9BILA</name>
<sequence>LAQGRSLPNPSRTASSILRLLLSDVRIMFPHSVTCVLCASTYCYNALQCGRSYILHLFPQSGVSVCARHNPYIRTEVRLLLLFGAILMRHFSFRISLLSILHCDGISECAQSVAATEKLPTYQQRCVK</sequence>
<dbReference type="WBParaSite" id="GPUH_0001740501-mRNA-1">
    <property type="protein sequence ID" value="GPUH_0001740501-mRNA-1"/>
    <property type="gene ID" value="GPUH_0001740501"/>
</dbReference>